<protein>
    <submittedName>
        <fullName evidence="1">Uncharacterized protein</fullName>
    </submittedName>
</protein>
<proteinExistence type="predicted"/>
<name>A0A0D1KWU4_BACIU</name>
<evidence type="ECO:0000313" key="1">
    <source>
        <dbReference type="EMBL" id="KIU10682.1"/>
    </source>
</evidence>
<sequence>MPSPCSSGFHRLKVMIQYTNVSQLQSIVGADIHYIRD</sequence>
<dbReference type="AlphaFoldDB" id="A0A0D1KWU4"/>
<accession>A0A0D1KWU4</accession>
<gene>
    <name evidence="1" type="ORF">SC09_Contig25orf00502</name>
</gene>
<evidence type="ECO:0000313" key="2">
    <source>
        <dbReference type="Proteomes" id="UP000032247"/>
    </source>
</evidence>
<organism evidence="1 2">
    <name type="scientific">Bacillus subtilis</name>
    <dbReference type="NCBI Taxonomy" id="1423"/>
    <lineage>
        <taxon>Bacteria</taxon>
        <taxon>Bacillati</taxon>
        <taxon>Bacillota</taxon>
        <taxon>Bacilli</taxon>
        <taxon>Bacillales</taxon>
        <taxon>Bacillaceae</taxon>
        <taxon>Bacillus</taxon>
    </lineage>
</organism>
<dbReference type="Proteomes" id="UP000032247">
    <property type="component" value="Unassembled WGS sequence"/>
</dbReference>
<dbReference type="EMBL" id="JXBC01000004">
    <property type="protein sequence ID" value="KIU10682.1"/>
    <property type="molecule type" value="Genomic_DNA"/>
</dbReference>
<dbReference type="PATRIC" id="fig|1423.173.peg.2793"/>
<reference evidence="1 2" key="1">
    <citation type="submission" date="2014-12" db="EMBL/GenBank/DDBJ databases">
        <title>Comparative genome analysis of Bacillus coagulans HM-08, Clostridium butyricum HM-68, Bacillus subtilis HM-66 and Bacillus licheniformis BL-09.</title>
        <authorList>
            <person name="Zhang H."/>
        </authorList>
    </citation>
    <scope>NUCLEOTIDE SEQUENCE [LARGE SCALE GENOMIC DNA]</scope>
    <source>
        <strain evidence="1 2">HM-66</strain>
    </source>
</reference>
<comment type="caution">
    <text evidence="1">The sequence shown here is derived from an EMBL/GenBank/DDBJ whole genome shotgun (WGS) entry which is preliminary data.</text>
</comment>